<dbReference type="PANTHER" id="PTHR30069:SF28">
    <property type="entry name" value="TONB-DEPENDENT RECEPTOR YNCD-RELATED"/>
    <property type="match status" value="1"/>
</dbReference>
<dbReference type="InterPro" id="IPR039426">
    <property type="entry name" value="TonB-dep_rcpt-like"/>
</dbReference>
<dbReference type="Gene3D" id="2.40.170.20">
    <property type="entry name" value="TonB-dependent receptor, beta-barrel domain"/>
    <property type="match status" value="1"/>
</dbReference>
<evidence type="ECO:0000256" key="5">
    <source>
        <dbReference type="ARBA" id="ARBA00023077"/>
    </source>
</evidence>
<dbReference type="PROSITE" id="PS52016">
    <property type="entry name" value="TONB_DEPENDENT_REC_3"/>
    <property type="match status" value="1"/>
</dbReference>
<keyword evidence="5 9" id="KW-0798">TonB box</keyword>
<evidence type="ECO:0000256" key="1">
    <source>
        <dbReference type="ARBA" id="ARBA00004571"/>
    </source>
</evidence>
<dbReference type="AlphaFoldDB" id="A0A5B2Z8Z8"/>
<keyword evidence="6 8" id="KW-0472">Membrane</keyword>
<comment type="similarity">
    <text evidence="8 9">Belongs to the TonB-dependent receptor family.</text>
</comment>
<evidence type="ECO:0000313" key="12">
    <source>
        <dbReference type="EMBL" id="KAA2283681.1"/>
    </source>
</evidence>
<evidence type="ECO:0000256" key="9">
    <source>
        <dbReference type="RuleBase" id="RU003357"/>
    </source>
</evidence>
<evidence type="ECO:0000256" key="6">
    <source>
        <dbReference type="ARBA" id="ARBA00023136"/>
    </source>
</evidence>
<gene>
    <name evidence="12" type="ORF">F0415_12030</name>
</gene>
<keyword evidence="13" id="KW-1185">Reference proteome</keyword>
<keyword evidence="3 8" id="KW-1134">Transmembrane beta strand</keyword>
<keyword evidence="4 8" id="KW-0812">Transmembrane</keyword>
<dbReference type="Pfam" id="PF00593">
    <property type="entry name" value="TonB_dep_Rec_b-barrel"/>
    <property type="match status" value="1"/>
</dbReference>
<dbReference type="EMBL" id="VUOD01000015">
    <property type="protein sequence ID" value="KAA2283681.1"/>
    <property type="molecule type" value="Genomic_DNA"/>
</dbReference>
<dbReference type="InterPro" id="IPR036942">
    <property type="entry name" value="Beta-barrel_TonB_sf"/>
</dbReference>
<protein>
    <submittedName>
        <fullName evidence="12">TonB-dependent receptor</fullName>
    </submittedName>
</protein>
<organism evidence="12 13">
    <name type="scientific">Arenimonas fontis</name>
    <dbReference type="NCBI Taxonomy" id="2608255"/>
    <lineage>
        <taxon>Bacteria</taxon>
        <taxon>Pseudomonadati</taxon>
        <taxon>Pseudomonadota</taxon>
        <taxon>Gammaproteobacteria</taxon>
        <taxon>Lysobacterales</taxon>
        <taxon>Lysobacteraceae</taxon>
        <taxon>Arenimonas</taxon>
    </lineage>
</organism>
<dbReference type="Pfam" id="PF07715">
    <property type="entry name" value="Plug"/>
    <property type="match status" value="1"/>
</dbReference>
<evidence type="ECO:0000256" key="8">
    <source>
        <dbReference type="PROSITE-ProRule" id="PRU01360"/>
    </source>
</evidence>
<reference evidence="12 13" key="2">
    <citation type="submission" date="2019-09" db="EMBL/GenBank/DDBJ databases">
        <authorList>
            <person name="Mazur A."/>
        </authorList>
    </citation>
    <scope>NUCLEOTIDE SEQUENCE [LARGE SCALE GENOMIC DNA]</scope>
    <source>
        <strain evidence="12 13">3729k</strain>
    </source>
</reference>
<comment type="subcellular location">
    <subcellularLocation>
        <location evidence="1 8">Cell outer membrane</location>
        <topology evidence="1 8">Multi-pass membrane protein</topology>
    </subcellularLocation>
</comment>
<keyword evidence="2 8" id="KW-0813">Transport</keyword>
<evidence type="ECO:0000256" key="7">
    <source>
        <dbReference type="ARBA" id="ARBA00023237"/>
    </source>
</evidence>
<reference evidence="12 13" key="1">
    <citation type="submission" date="2019-09" db="EMBL/GenBank/DDBJ databases">
        <title>Arenimonas chukotkensis sp. nov., a bacterium isolated from Chukotka hot spring, Arctic region, Russia.</title>
        <authorList>
            <person name="Zayulina K.S."/>
            <person name="Prokofeva M.I."/>
            <person name="Elcheninov A.G."/>
            <person name="Novikov A."/>
            <person name="Kochetkova T.V."/>
            <person name="Kublanov I.V."/>
        </authorList>
    </citation>
    <scope>NUCLEOTIDE SEQUENCE [LARGE SCALE GENOMIC DNA]</scope>
    <source>
        <strain evidence="12 13">3729k</strain>
    </source>
</reference>
<proteinExistence type="inferred from homology"/>
<comment type="caution">
    <text evidence="12">The sequence shown here is derived from an EMBL/GenBank/DDBJ whole genome shotgun (WGS) entry which is preliminary data.</text>
</comment>
<dbReference type="Proteomes" id="UP000322165">
    <property type="component" value="Unassembled WGS sequence"/>
</dbReference>
<dbReference type="GO" id="GO:0009279">
    <property type="term" value="C:cell outer membrane"/>
    <property type="evidence" value="ECO:0007669"/>
    <property type="project" value="UniProtKB-SubCell"/>
</dbReference>
<dbReference type="RefSeq" id="WP_149861469.1">
    <property type="nucleotide sequence ID" value="NZ_VUOD01000015.1"/>
</dbReference>
<dbReference type="SUPFAM" id="SSF56935">
    <property type="entry name" value="Porins"/>
    <property type="match status" value="1"/>
</dbReference>
<dbReference type="Gene3D" id="2.170.130.10">
    <property type="entry name" value="TonB-dependent receptor, plug domain"/>
    <property type="match status" value="1"/>
</dbReference>
<evidence type="ECO:0000259" key="11">
    <source>
        <dbReference type="Pfam" id="PF07715"/>
    </source>
</evidence>
<feature type="domain" description="TonB-dependent receptor plug" evidence="11">
    <location>
        <begin position="53"/>
        <end position="140"/>
    </location>
</feature>
<evidence type="ECO:0000256" key="3">
    <source>
        <dbReference type="ARBA" id="ARBA00022452"/>
    </source>
</evidence>
<keyword evidence="7 8" id="KW-0998">Cell outer membrane</keyword>
<feature type="domain" description="TonB-dependent receptor-like beta-barrel" evidence="10">
    <location>
        <begin position="280"/>
        <end position="639"/>
    </location>
</feature>
<dbReference type="InterPro" id="IPR037066">
    <property type="entry name" value="Plug_dom_sf"/>
</dbReference>
<dbReference type="GO" id="GO:0015344">
    <property type="term" value="F:siderophore uptake transmembrane transporter activity"/>
    <property type="evidence" value="ECO:0007669"/>
    <property type="project" value="TreeGrafter"/>
</dbReference>
<keyword evidence="12" id="KW-0675">Receptor</keyword>
<dbReference type="CDD" id="cd01347">
    <property type="entry name" value="ligand_gated_channel"/>
    <property type="match status" value="1"/>
</dbReference>
<evidence type="ECO:0000256" key="2">
    <source>
        <dbReference type="ARBA" id="ARBA00022448"/>
    </source>
</evidence>
<sequence>MNAWLLAAVVAAADPDTLDAVTVTATRVPRFAEEVPASLSIAGEPGPSPGIGMSEWLRGVPGLAARERQNHAQDTQLSIRGFGARAGFGIRGIRVLVDGIPASQPDGQAQISHVNLASVETVEVLRGPFSVMHGNASGGVIRVDSGSGSVRPEFTAGAAAGGGRDARASLAARGRIGGWGYVLGASTFATEGWRPQSAARRDSFNLRLHQGERADGEGWSLVLNRVDSPRAEDPLGLSRAQFEADPRQTAPQALAFDTRKRFAQDQMGLRWRGGLAGTGLEALAWVGRREVWQVLAVPVAAQANPLQGGGVIALDNDYGGLQLQSDGEMALAGHPLHWVLGLGHEWLAQHRRGYENFVGAQLGLQGALRRDERNRVAGSDLFAQADWRFADDWSLLAGLRGSRVRFRSDDRYVRPGNPDDSGAVTFRRWTPVLGLRRALGQGGAVHLAWGSGFETPTLVELAYRPDGVGGLNLDLAPSRSRSVELGLKWRTDAWSAAASLFRIDTRDELVVASSVAGRASFRNAARSRRHGLELEFERALGEHWTLRGAWTRLDAELREGPASAGTPLPGIPERQAWLHLQWQAGPAWQAWAQLRHVGRVVVDDHASDAAAAHTLIDLGIARRWRLGAHSLRLAAWLDNATDRRHVGSVIVNEANRRYFEPGPGRTAWVSLEWRWQGAQFPASAMLASR</sequence>
<evidence type="ECO:0000256" key="4">
    <source>
        <dbReference type="ARBA" id="ARBA00022692"/>
    </source>
</evidence>
<dbReference type="InterPro" id="IPR012910">
    <property type="entry name" value="Plug_dom"/>
</dbReference>
<evidence type="ECO:0000259" key="10">
    <source>
        <dbReference type="Pfam" id="PF00593"/>
    </source>
</evidence>
<dbReference type="PANTHER" id="PTHR30069">
    <property type="entry name" value="TONB-DEPENDENT OUTER MEMBRANE RECEPTOR"/>
    <property type="match status" value="1"/>
</dbReference>
<accession>A0A5B2Z8Z8</accession>
<name>A0A5B2Z8Z8_9GAMM</name>
<dbReference type="InterPro" id="IPR000531">
    <property type="entry name" value="Beta-barrel_TonB"/>
</dbReference>
<dbReference type="GO" id="GO:0044718">
    <property type="term" value="P:siderophore transmembrane transport"/>
    <property type="evidence" value="ECO:0007669"/>
    <property type="project" value="TreeGrafter"/>
</dbReference>
<evidence type="ECO:0000313" key="13">
    <source>
        <dbReference type="Proteomes" id="UP000322165"/>
    </source>
</evidence>